<dbReference type="Gene3D" id="2.40.50.100">
    <property type="match status" value="1"/>
</dbReference>
<dbReference type="InterPro" id="IPR003016">
    <property type="entry name" value="2-oxoA_DH_lipoyl-BS"/>
</dbReference>
<evidence type="ECO:0000256" key="7">
    <source>
        <dbReference type="SAM" id="Phobius"/>
    </source>
</evidence>
<evidence type="ECO:0000313" key="11">
    <source>
        <dbReference type="Proteomes" id="UP000011747"/>
    </source>
</evidence>
<dbReference type="PANTHER" id="PTHR30386">
    <property type="entry name" value="MEMBRANE FUSION SUBUNIT OF EMRAB-TOLC MULTIDRUG EFFLUX PUMP"/>
    <property type="match status" value="1"/>
</dbReference>
<dbReference type="GO" id="GO:0016020">
    <property type="term" value="C:membrane"/>
    <property type="evidence" value="ECO:0007669"/>
    <property type="project" value="UniProtKB-SubCell"/>
</dbReference>
<dbReference type="GO" id="GO:0055085">
    <property type="term" value="P:transmembrane transport"/>
    <property type="evidence" value="ECO:0007669"/>
    <property type="project" value="InterPro"/>
</dbReference>
<evidence type="ECO:0000256" key="6">
    <source>
        <dbReference type="ARBA" id="ARBA00023136"/>
    </source>
</evidence>
<accession>G9QHG1</accession>
<dbReference type="CDD" id="cd06849">
    <property type="entry name" value="lipoyl_domain"/>
    <property type="match status" value="1"/>
</dbReference>
<evidence type="ECO:0000313" key="10">
    <source>
        <dbReference type="EMBL" id="EHL79406.1"/>
    </source>
</evidence>
<evidence type="ECO:0000256" key="3">
    <source>
        <dbReference type="ARBA" id="ARBA00022692"/>
    </source>
</evidence>
<evidence type="ECO:0000256" key="5">
    <source>
        <dbReference type="ARBA" id="ARBA00022989"/>
    </source>
</evidence>
<dbReference type="InterPro" id="IPR058635">
    <property type="entry name" value="BSH_YhbJ"/>
</dbReference>
<dbReference type="Gene3D" id="2.40.30.170">
    <property type="match status" value="1"/>
</dbReference>
<comment type="subcellular location">
    <subcellularLocation>
        <location evidence="1">Membrane</location>
        <topology evidence="1">Single-pass membrane protein</topology>
    </subcellularLocation>
</comment>
<evidence type="ECO:0000259" key="8">
    <source>
        <dbReference type="Pfam" id="PF25990"/>
    </source>
</evidence>
<evidence type="ECO:0000256" key="4">
    <source>
        <dbReference type="ARBA" id="ARBA00022823"/>
    </source>
</evidence>
<keyword evidence="5 7" id="KW-1133">Transmembrane helix</keyword>
<evidence type="ECO:0000259" key="9">
    <source>
        <dbReference type="Pfam" id="PF25997"/>
    </source>
</evidence>
<evidence type="ECO:0000256" key="1">
    <source>
        <dbReference type="ARBA" id="ARBA00004167"/>
    </source>
</evidence>
<keyword evidence="11" id="KW-1185">Reference proteome</keyword>
<dbReference type="Pfam" id="PF25997">
    <property type="entry name" value="BSH_YhbJ"/>
    <property type="match status" value="1"/>
</dbReference>
<dbReference type="PATRIC" id="fig|665952.3.peg.353"/>
<reference evidence="10 11" key="1">
    <citation type="submission" date="2011-09" db="EMBL/GenBank/DDBJ databases">
        <title>The Genome Sequence of Bacillus smithii 7_3_47FAA.</title>
        <authorList>
            <consortium name="The Broad Institute Genome Sequencing Platform"/>
            <person name="Earl A."/>
            <person name="Ward D."/>
            <person name="Feldgarden M."/>
            <person name="Gevers D."/>
            <person name="Daigneault M."/>
            <person name="Strauss J."/>
            <person name="Allen-Vercoe E."/>
            <person name="Young S.K."/>
            <person name="Zeng Q."/>
            <person name="Gargeya S."/>
            <person name="Fitzgerald M."/>
            <person name="Haas B."/>
            <person name="Abouelleil A."/>
            <person name="Alvarado L."/>
            <person name="Arachchi H.M."/>
            <person name="Berlin A."/>
            <person name="Brown A."/>
            <person name="Chapman S.B."/>
            <person name="Chen Z."/>
            <person name="Dunbar C."/>
            <person name="Freedman E."/>
            <person name="Gearin G."/>
            <person name="Goldberg J."/>
            <person name="Griggs A."/>
            <person name="Gujja S."/>
            <person name="Heiman D."/>
            <person name="Howarth C."/>
            <person name="Larson L."/>
            <person name="Lui A."/>
            <person name="MacDonald P.J.P."/>
            <person name="Montmayeur A."/>
            <person name="Murphy C."/>
            <person name="Neiman D."/>
            <person name="Pearson M."/>
            <person name="Priest M."/>
            <person name="Roberts A."/>
            <person name="Saif S."/>
            <person name="Shea T."/>
            <person name="Shenoy N."/>
            <person name="Sisk P."/>
            <person name="Stolte C."/>
            <person name="Sykes S."/>
            <person name="Wortman J."/>
            <person name="Nusbaum C."/>
            <person name="Birren B."/>
        </authorList>
    </citation>
    <scope>NUCLEOTIDE SEQUENCE [LARGE SCALE GENOMIC DNA]</scope>
    <source>
        <strain evidence="10 11">7_3_47FAA</strain>
    </source>
</reference>
<dbReference type="RefSeq" id="WP_003352629.1">
    <property type="nucleotide sequence ID" value="NZ_JH414740.1"/>
</dbReference>
<dbReference type="SUPFAM" id="SSF51230">
    <property type="entry name" value="Single hybrid motif"/>
    <property type="match status" value="1"/>
</dbReference>
<protein>
    <recommendedName>
        <fullName evidence="12">RND efflux pump membrane fusion protein barrel-sandwich domain-containing protein</fullName>
    </recommendedName>
</protein>
<keyword evidence="6 7" id="KW-0472">Membrane</keyword>
<dbReference type="PANTHER" id="PTHR30386:SF26">
    <property type="entry name" value="TRANSPORT PROTEIN COMB"/>
    <property type="match status" value="1"/>
</dbReference>
<comment type="similarity">
    <text evidence="2">Belongs to the membrane fusion protein (MFP) (TC 8.A.1) family.</text>
</comment>
<dbReference type="HOGENOM" id="CLU_018816_11_0_9"/>
<keyword evidence="3 7" id="KW-0812">Transmembrane</keyword>
<gene>
    <name evidence="10" type="ORF">HMPREF1015_01220</name>
</gene>
<dbReference type="EMBL" id="ACWF01000014">
    <property type="protein sequence ID" value="EHL79406.1"/>
    <property type="molecule type" value="Genomic_DNA"/>
</dbReference>
<dbReference type="Pfam" id="PF25990">
    <property type="entry name" value="Beta-barrel_YknX"/>
    <property type="match status" value="1"/>
</dbReference>
<dbReference type="Proteomes" id="UP000011747">
    <property type="component" value="Unassembled WGS sequence"/>
</dbReference>
<keyword evidence="4" id="KW-0450">Lipoyl</keyword>
<evidence type="ECO:0008006" key="12">
    <source>
        <dbReference type="Google" id="ProtNLM"/>
    </source>
</evidence>
<proteinExistence type="inferred from homology"/>
<comment type="caution">
    <text evidence="10">The sequence shown here is derived from an EMBL/GenBank/DDBJ whole genome shotgun (WGS) entry which is preliminary data.</text>
</comment>
<name>G9QHG1_9BACI</name>
<dbReference type="InterPro" id="IPR011053">
    <property type="entry name" value="Single_hybrid_motif"/>
</dbReference>
<feature type="transmembrane region" description="Helical" evidence="7">
    <location>
        <begin position="7"/>
        <end position="29"/>
    </location>
</feature>
<dbReference type="InterPro" id="IPR050739">
    <property type="entry name" value="MFP"/>
</dbReference>
<dbReference type="InterPro" id="IPR058636">
    <property type="entry name" value="Beta-barrel_YknX"/>
</dbReference>
<evidence type="ECO:0000256" key="2">
    <source>
        <dbReference type="ARBA" id="ARBA00009477"/>
    </source>
</evidence>
<dbReference type="AlphaFoldDB" id="G9QHG1"/>
<feature type="domain" description="YhbJ barrel-sandwich hybrid" evidence="9">
    <location>
        <begin position="45"/>
        <end position="116"/>
    </location>
</feature>
<feature type="domain" description="YknX-like beta-barrel" evidence="8">
    <location>
        <begin position="122"/>
        <end position="209"/>
    </location>
</feature>
<organism evidence="10 11">
    <name type="scientific">Bacillus smithii 7_3_47FAA</name>
    <dbReference type="NCBI Taxonomy" id="665952"/>
    <lineage>
        <taxon>Bacteria</taxon>
        <taxon>Bacillati</taxon>
        <taxon>Bacillota</taxon>
        <taxon>Bacilli</taxon>
        <taxon>Bacillales</taxon>
        <taxon>Bacillaceae</taxon>
        <taxon>Bacillus</taxon>
    </lineage>
</organism>
<dbReference type="PROSITE" id="PS00189">
    <property type="entry name" value="LIPOYL"/>
    <property type="match status" value="1"/>
</dbReference>
<sequence>MSRGRLVLLNLVGIIVVILLLAGGAYYYYQTTNYLKTDDAKVSADMVPVVATASGKLVDWTGEEGDKVLKDDLLGKISDGKTTIPVTSPEKGTIIKNQVQKNQIVQAGQTLAQTADLSHLYIVANIKETDLKDIEKGDKVTITVDGDPDTTFDGKVEKIGYATNSVFSLLPEQNSSGNYTKVTQKVPVKISIKDPSDKVLPGMNAEVKISK</sequence>